<dbReference type="EMBL" id="ML208827">
    <property type="protein sequence ID" value="TFK60128.1"/>
    <property type="molecule type" value="Genomic_DNA"/>
</dbReference>
<organism evidence="1 2">
    <name type="scientific">Pluteus cervinus</name>
    <dbReference type="NCBI Taxonomy" id="181527"/>
    <lineage>
        <taxon>Eukaryota</taxon>
        <taxon>Fungi</taxon>
        <taxon>Dikarya</taxon>
        <taxon>Basidiomycota</taxon>
        <taxon>Agaricomycotina</taxon>
        <taxon>Agaricomycetes</taxon>
        <taxon>Agaricomycetidae</taxon>
        <taxon>Agaricales</taxon>
        <taxon>Pluteineae</taxon>
        <taxon>Pluteaceae</taxon>
        <taxon>Pluteus</taxon>
    </lineage>
</organism>
<dbReference type="Proteomes" id="UP000308600">
    <property type="component" value="Unassembled WGS sequence"/>
</dbReference>
<protein>
    <submittedName>
        <fullName evidence="1">Uncharacterized protein</fullName>
    </submittedName>
</protein>
<sequence length="401" mass="44940">MQQRDTGIDLQSAVKRTRNARLEERFRNTAQVMENTAFDLARDGLATDTGWRGWEPTGLSKRKIIGLWKSGKIADYLVRFYRASCLKPERPLVLADQAGRAFLLRATTARFCIDLGIGKEFVKANLKFAKSVAGKEKPKGPDGVRGPHEPIIVGIHREYSDTPLSTSFENAHQAETDELAASESMKRICGFITKLLRARFPGVALRYQNNITWHWKHNRIRPKFGLFWNYCFNAMYAGQKRVHCGPHSDSKNIVGICAVMVYEMEDVTLPEADFDYSKKSWLCIWDAGIIIELRPWQVVLYPSSLMYHFNVDVDAIDIITTGGERPTRENPASIQGGKDYGRGSVVFFNQATMFHCETGSATIKVAKSRGHSGATDFVADVDHSFPVLTQAEGPISKASKA</sequence>
<keyword evidence="2" id="KW-1185">Reference proteome</keyword>
<accession>A0ACD3A2P0</accession>
<name>A0ACD3A2P0_9AGAR</name>
<proteinExistence type="predicted"/>
<evidence type="ECO:0000313" key="1">
    <source>
        <dbReference type="EMBL" id="TFK60128.1"/>
    </source>
</evidence>
<evidence type="ECO:0000313" key="2">
    <source>
        <dbReference type="Proteomes" id="UP000308600"/>
    </source>
</evidence>
<gene>
    <name evidence="1" type="ORF">BDN72DRAFT_864607</name>
</gene>
<reference evidence="1 2" key="1">
    <citation type="journal article" date="2019" name="Nat. Ecol. Evol.">
        <title>Megaphylogeny resolves global patterns of mushroom evolution.</title>
        <authorList>
            <person name="Varga T."/>
            <person name="Krizsan K."/>
            <person name="Foldi C."/>
            <person name="Dima B."/>
            <person name="Sanchez-Garcia M."/>
            <person name="Sanchez-Ramirez S."/>
            <person name="Szollosi G.J."/>
            <person name="Szarkandi J.G."/>
            <person name="Papp V."/>
            <person name="Albert L."/>
            <person name="Andreopoulos W."/>
            <person name="Angelini C."/>
            <person name="Antonin V."/>
            <person name="Barry K.W."/>
            <person name="Bougher N.L."/>
            <person name="Buchanan P."/>
            <person name="Buyck B."/>
            <person name="Bense V."/>
            <person name="Catcheside P."/>
            <person name="Chovatia M."/>
            <person name="Cooper J."/>
            <person name="Damon W."/>
            <person name="Desjardin D."/>
            <person name="Finy P."/>
            <person name="Geml J."/>
            <person name="Haridas S."/>
            <person name="Hughes K."/>
            <person name="Justo A."/>
            <person name="Karasinski D."/>
            <person name="Kautmanova I."/>
            <person name="Kiss B."/>
            <person name="Kocsube S."/>
            <person name="Kotiranta H."/>
            <person name="LaButti K.M."/>
            <person name="Lechner B.E."/>
            <person name="Liimatainen K."/>
            <person name="Lipzen A."/>
            <person name="Lukacs Z."/>
            <person name="Mihaltcheva S."/>
            <person name="Morgado L.N."/>
            <person name="Niskanen T."/>
            <person name="Noordeloos M.E."/>
            <person name="Ohm R.A."/>
            <person name="Ortiz-Santana B."/>
            <person name="Ovrebo C."/>
            <person name="Racz N."/>
            <person name="Riley R."/>
            <person name="Savchenko A."/>
            <person name="Shiryaev A."/>
            <person name="Soop K."/>
            <person name="Spirin V."/>
            <person name="Szebenyi C."/>
            <person name="Tomsovsky M."/>
            <person name="Tulloss R.E."/>
            <person name="Uehling J."/>
            <person name="Grigoriev I.V."/>
            <person name="Vagvolgyi C."/>
            <person name="Papp T."/>
            <person name="Martin F.M."/>
            <person name="Miettinen O."/>
            <person name="Hibbett D.S."/>
            <person name="Nagy L.G."/>
        </authorList>
    </citation>
    <scope>NUCLEOTIDE SEQUENCE [LARGE SCALE GENOMIC DNA]</scope>
    <source>
        <strain evidence="1 2">NL-1719</strain>
    </source>
</reference>